<dbReference type="InterPro" id="IPR029752">
    <property type="entry name" value="D-isomer_DH_CS1"/>
</dbReference>
<dbReference type="SUPFAM" id="SSF52283">
    <property type="entry name" value="Formate/glycerate dehydrogenase catalytic domain-like"/>
    <property type="match status" value="1"/>
</dbReference>
<dbReference type="Proteomes" id="UP000280417">
    <property type="component" value="Unassembled WGS sequence"/>
</dbReference>
<dbReference type="PANTHER" id="PTHR42789">
    <property type="entry name" value="D-ISOMER SPECIFIC 2-HYDROXYACID DEHYDROGENASE FAMILY PROTEIN (AFU_ORTHOLOGUE AFUA_6G10090)"/>
    <property type="match status" value="1"/>
</dbReference>
<dbReference type="Pfam" id="PF00389">
    <property type="entry name" value="2-Hacid_dh"/>
    <property type="match status" value="1"/>
</dbReference>
<evidence type="ECO:0000259" key="7">
    <source>
        <dbReference type="Pfam" id="PF02826"/>
    </source>
</evidence>
<dbReference type="GO" id="GO:0051287">
    <property type="term" value="F:NAD binding"/>
    <property type="evidence" value="ECO:0007669"/>
    <property type="project" value="InterPro"/>
</dbReference>
<dbReference type="CDD" id="cd12173">
    <property type="entry name" value="PGDH_4"/>
    <property type="match status" value="1"/>
</dbReference>
<dbReference type="Pfam" id="PF02826">
    <property type="entry name" value="2-Hacid_dh_C"/>
    <property type="match status" value="1"/>
</dbReference>
<evidence type="ECO:0000256" key="5">
    <source>
        <dbReference type="RuleBase" id="RU003719"/>
    </source>
</evidence>
<dbReference type="InterPro" id="IPR036291">
    <property type="entry name" value="NAD(P)-bd_dom_sf"/>
</dbReference>
<dbReference type="AlphaFoldDB" id="A0A662D3V0"/>
<dbReference type="PROSITE" id="PS00671">
    <property type="entry name" value="D_2_HYDROXYACID_DH_3"/>
    <property type="match status" value="1"/>
</dbReference>
<sequence>AIILRTGIKITEELLSKAENLLTISRTGGGVDNVDLESATKHGIIVTSSLGVNTVSVVEHTMALILAVSKCIVLLDSEVRKGNFKIRYKNLPVDICGKTIGIVGFGRIGSGVADKCRYSFNMKVLAYDPFLPSERKREFENWVRFCELDELFGEADIISIHLPLNNQTKGMIDKKYISLMKTGAIIVNTSRGGVINERDLTEALSKKKIAGAGLDVFENEPPDPSNPLLKLDNVVLTPHSAALTKECVRRMAVSAVERVLMVFEGKMPPNIVNPEVLNLPKWKHLKR</sequence>
<keyword evidence="2" id="KW-0028">Amino-acid biosynthesis</keyword>
<evidence type="ECO:0000259" key="6">
    <source>
        <dbReference type="Pfam" id="PF00389"/>
    </source>
</evidence>
<comment type="similarity">
    <text evidence="1 5">Belongs to the D-isomer specific 2-hydroxyacid dehydrogenase family.</text>
</comment>
<dbReference type="InterPro" id="IPR006140">
    <property type="entry name" value="D-isomer_DH_NAD-bd"/>
</dbReference>
<evidence type="ECO:0000313" key="8">
    <source>
        <dbReference type="EMBL" id="RLE09118.1"/>
    </source>
</evidence>
<dbReference type="Gene3D" id="3.40.50.720">
    <property type="entry name" value="NAD(P)-binding Rossmann-like Domain"/>
    <property type="match status" value="2"/>
</dbReference>
<dbReference type="InterPro" id="IPR029753">
    <property type="entry name" value="D-isomer_DH_CS"/>
</dbReference>
<dbReference type="PROSITE" id="PS00065">
    <property type="entry name" value="D_2_HYDROXYACID_DH_1"/>
    <property type="match status" value="1"/>
</dbReference>
<dbReference type="InterPro" id="IPR050857">
    <property type="entry name" value="D-2-hydroxyacid_DH"/>
</dbReference>
<evidence type="ECO:0000256" key="2">
    <source>
        <dbReference type="ARBA" id="ARBA00022605"/>
    </source>
</evidence>
<dbReference type="PANTHER" id="PTHR42789:SF1">
    <property type="entry name" value="D-ISOMER SPECIFIC 2-HYDROXYACID DEHYDROGENASE FAMILY PROTEIN (AFU_ORTHOLOGUE AFUA_6G10090)"/>
    <property type="match status" value="1"/>
</dbReference>
<dbReference type="PROSITE" id="PS00670">
    <property type="entry name" value="D_2_HYDROXYACID_DH_2"/>
    <property type="match status" value="1"/>
</dbReference>
<evidence type="ECO:0000313" key="9">
    <source>
        <dbReference type="Proteomes" id="UP000280417"/>
    </source>
</evidence>
<keyword evidence="4" id="KW-0520">NAD</keyword>
<feature type="domain" description="D-isomer specific 2-hydroxyacid dehydrogenase NAD-binding" evidence="7">
    <location>
        <begin position="62"/>
        <end position="241"/>
    </location>
</feature>
<evidence type="ECO:0000256" key="4">
    <source>
        <dbReference type="ARBA" id="ARBA00023027"/>
    </source>
</evidence>
<accession>A0A662D3V0</accession>
<dbReference type="EMBL" id="QMQA01000386">
    <property type="protein sequence ID" value="RLE09118.1"/>
    <property type="molecule type" value="Genomic_DNA"/>
</dbReference>
<feature type="non-terminal residue" evidence="8">
    <location>
        <position position="1"/>
    </location>
</feature>
<comment type="caution">
    <text evidence="8">The sequence shown here is derived from an EMBL/GenBank/DDBJ whole genome shotgun (WGS) entry which is preliminary data.</text>
</comment>
<dbReference type="SUPFAM" id="SSF51735">
    <property type="entry name" value="NAD(P)-binding Rossmann-fold domains"/>
    <property type="match status" value="1"/>
</dbReference>
<name>A0A662D3V0_UNCAE</name>
<dbReference type="FunFam" id="3.40.50.720:FF:000203">
    <property type="entry name" value="D-3-phosphoglycerate dehydrogenase (SerA)"/>
    <property type="match status" value="1"/>
</dbReference>
<keyword evidence="3 5" id="KW-0560">Oxidoreductase</keyword>
<dbReference type="GO" id="GO:0016616">
    <property type="term" value="F:oxidoreductase activity, acting on the CH-OH group of donors, NAD or NADP as acceptor"/>
    <property type="evidence" value="ECO:0007669"/>
    <property type="project" value="InterPro"/>
</dbReference>
<gene>
    <name evidence="8" type="ORF">DRJ04_10195</name>
</gene>
<protein>
    <submittedName>
        <fullName evidence="8">Hydroxyacid dehydrogenase</fullName>
    </submittedName>
</protein>
<evidence type="ECO:0000256" key="3">
    <source>
        <dbReference type="ARBA" id="ARBA00023002"/>
    </source>
</evidence>
<feature type="domain" description="D-isomer specific 2-hydroxyacid dehydrogenase catalytic" evidence="6">
    <location>
        <begin position="1"/>
        <end position="273"/>
    </location>
</feature>
<reference evidence="8 9" key="1">
    <citation type="submission" date="2018-06" db="EMBL/GenBank/DDBJ databases">
        <title>Extensive metabolic versatility and redundancy in microbially diverse, dynamic hydrothermal sediments.</title>
        <authorList>
            <person name="Dombrowski N."/>
            <person name="Teske A."/>
            <person name="Baker B.J."/>
        </authorList>
    </citation>
    <scope>NUCLEOTIDE SEQUENCE [LARGE SCALE GENOMIC DNA]</scope>
    <source>
        <strain evidence="8">B3_G15</strain>
    </source>
</reference>
<organism evidence="8 9">
    <name type="scientific">Aerophobetes bacterium</name>
    <dbReference type="NCBI Taxonomy" id="2030807"/>
    <lineage>
        <taxon>Bacteria</taxon>
        <taxon>Candidatus Aerophobota</taxon>
    </lineage>
</organism>
<dbReference type="InterPro" id="IPR006139">
    <property type="entry name" value="D-isomer_2_OHA_DH_cat_dom"/>
</dbReference>
<dbReference type="GO" id="GO:0008652">
    <property type="term" value="P:amino acid biosynthetic process"/>
    <property type="evidence" value="ECO:0007669"/>
    <property type="project" value="UniProtKB-KW"/>
</dbReference>
<evidence type="ECO:0000256" key="1">
    <source>
        <dbReference type="ARBA" id="ARBA00005854"/>
    </source>
</evidence>
<proteinExistence type="inferred from homology"/>